<evidence type="ECO:0008006" key="3">
    <source>
        <dbReference type="Google" id="ProtNLM"/>
    </source>
</evidence>
<gene>
    <name evidence="1" type="ORF">ACFSXZ_40935</name>
</gene>
<reference evidence="2" key="1">
    <citation type="journal article" date="2019" name="Int. J. Syst. Evol. Microbiol.">
        <title>The Global Catalogue of Microorganisms (GCM) 10K type strain sequencing project: providing services to taxonomists for standard genome sequencing and annotation.</title>
        <authorList>
            <consortium name="The Broad Institute Genomics Platform"/>
            <consortium name="The Broad Institute Genome Sequencing Center for Infectious Disease"/>
            <person name="Wu L."/>
            <person name="Ma J."/>
        </authorList>
    </citation>
    <scope>NUCLEOTIDE SEQUENCE [LARGE SCALE GENOMIC DNA]</scope>
    <source>
        <strain evidence="2">CGMCC 4.7645</strain>
    </source>
</reference>
<comment type="caution">
    <text evidence="1">The sequence shown here is derived from an EMBL/GenBank/DDBJ whole genome shotgun (WGS) entry which is preliminary data.</text>
</comment>
<sequence length="393" mass="43069">MSSTRRQPRSLQGQWVVAETRAVKADAEPGSPVRQRELGGVLTVGPATYHGVSVKTAFHQNRSAYNLLVGRMKRAAQEGVLVDDDGLPDSASGTVWKVRVLPVRSPITQVVVAVMGAFIRSGSDWADYPPPAAGSWEWLITEGGTDHHNVMGWSDALFELYGLVPPTDQHTDRAVGQDLRPRYPHGRWFDAHSFVTSRVLEPWRPAIRSLRDQMLTQPDQLHLCSFKTFHNKTGAPLALRIAARGDAEQPGWFRGVTMPDPDSASGLTPARDRPPGARAALTLSPQPLVVVDCLLEEIDLTNEAFDRLDLAVGADGHIRRCVDFRSQAPLIDLLHRAAAEPDRPVGPERIRWATLGPGMWQDYDVVAAGEPTPDGSGAEVRYVVCRLDEPTNG</sequence>
<name>A0ABW5G5X0_9PSEU</name>
<accession>A0ABW5G5X0</accession>
<proteinExistence type="predicted"/>
<protein>
    <recommendedName>
        <fullName evidence="3">Rv3651-like N-terminal domain-containing protein</fullName>
    </recommendedName>
</protein>
<organism evidence="1 2">
    <name type="scientific">Amycolatopsis pigmentata</name>
    <dbReference type="NCBI Taxonomy" id="450801"/>
    <lineage>
        <taxon>Bacteria</taxon>
        <taxon>Bacillati</taxon>
        <taxon>Actinomycetota</taxon>
        <taxon>Actinomycetes</taxon>
        <taxon>Pseudonocardiales</taxon>
        <taxon>Pseudonocardiaceae</taxon>
        <taxon>Amycolatopsis</taxon>
    </lineage>
</organism>
<dbReference type="RefSeq" id="WP_378271938.1">
    <property type="nucleotide sequence ID" value="NZ_JBHUKR010000030.1"/>
</dbReference>
<keyword evidence="2" id="KW-1185">Reference proteome</keyword>
<dbReference type="EMBL" id="JBHUKR010000030">
    <property type="protein sequence ID" value="MFD2422708.1"/>
    <property type="molecule type" value="Genomic_DNA"/>
</dbReference>
<dbReference type="Proteomes" id="UP001597417">
    <property type="component" value="Unassembled WGS sequence"/>
</dbReference>
<evidence type="ECO:0000313" key="2">
    <source>
        <dbReference type="Proteomes" id="UP001597417"/>
    </source>
</evidence>
<evidence type="ECO:0000313" key="1">
    <source>
        <dbReference type="EMBL" id="MFD2422708.1"/>
    </source>
</evidence>